<reference evidence="21" key="1">
    <citation type="journal article" date="2020" name="Nat. Ecol. Evol.">
        <title>Deeply conserved synteny resolves early events in vertebrate evolution.</title>
        <authorList>
            <person name="Simakov O."/>
            <person name="Marletaz F."/>
            <person name="Yue J.X."/>
            <person name="O'Connell B."/>
            <person name="Jenkins J."/>
            <person name="Brandt A."/>
            <person name="Calef R."/>
            <person name="Tung C.H."/>
            <person name="Huang T.K."/>
            <person name="Schmutz J."/>
            <person name="Satoh N."/>
            <person name="Yu J.K."/>
            <person name="Putnam N.H."/>
            <person name="Green R.E."/>
            <person name="Rokhsar D.S."/>
        </authorList>
    </citation>
    <scope>NUCLEOTIDE SEQUENCE [LARGE SCALE GENOMIC DNA]</scope>
    <source>
        <strain evidence="21">S238N-H82</strain>
    </source>
</reference>
<feature type="domain" description="Sushi" evidence="20">
    <location>
        <begin position="943"/>
        <end position="999"/>
    </location>
</feature>
<feature type="domain" description="Sushi" evidence="20">
    <location>
        <begin position="2161"/>
        <end position="2217"/>
    </location>
</feature>
<evidence type="ECO:0000256" key="4">
    <source>
        <dbReference type="ARBA" id="ARBA00022572"/>
    </source>
</evidence>
<feature type="domain" description="Sushi" evidence="20">
    <location>
        <begin position="2104"/>
        <end position="2160"/>
    </location>
</feature>
<dbReference type="SUPFAM" id="SSF57184">
    <property type="entry name" value="Growth factor receptor domain"/>
    <property type="match status" value="3"/>
</dbReference>
<feature type="disulfide bond" evidence="15">
    <location>
        <begin position="817"/>
        <end position="844"/>
    </location>
</feature>
<dbReference type="InterPro" id="IPR001304">
    <property type="entry name" value="C-type_lectin-like"/>
</dbReference>
<dbReference type="InterPro" id="IPR038178">
    <property type="entry name" value="Kringle_sf"/>
</dbReference>
<feature type="domain" description="Sushi" evidence="20">
    <location>
        <begin position="1482"/>
        <end position="1538"/>
    </location>
</feature>
<feature type="domain" description="Sushi" evidence="20">
    <location>
        <begin position="472"/>
        <end position="530"/>
    </location>
</feature>
<dbReference type="PROSITE" id="PS01186">
    <property type="entry name" value="EGF_2"/>
    <property type="match status" value="11"/>
</dbReference>
<evidence type="ECO:0000256" key="13">
    <source>
        <dbReference type="PROSITE-ProRule" id="PRU00076"/>
    </source>
</evidence>
<feature type="domain" description="Sushi" evidence="20">
    <location>
        <begin position="1285"/>
        <end position="1341"/>
    </location>
</feature>
<dbReference type="PROSITE" id="PS50026">
    <property type="entry name" value="EGF_3"/>
    <property type="match status" value="4"/>
</dbReference>
<comment type="caution">
    <text evidence="13">Lacks conserved residue(s) required for the propagation of feature annotation.</text>
</comment>
<feature type="domain" description="EGF-like" evidence="17">
    <location>
        <begin position="2783"/>
        <end position="2823"/>
    </location>
</feature>
<feature type="domain" description="Sushi" evidence="20">
    <location>
        <begin position="1171"/>
        <end position="1227"/>
    </location>
</feature>
<feature type="domain" description="Sushi" evidence="20">
    <location>
        <begin position="153"/>
        <end position="210"/>
    </location>
</feature>
<feature type="disulfide bond" evidence="15">
    <location>
        <begin position="1025"/>
        <end position="1052"/>
    </location>
</feature>
<dbReference type="Gene3D" id="3.10.100.10">
    <property type="entry name" value="Mannose-Binding Protein A, subunit A"/>
    <property type="match status" value="1"/>
</dbReference>
<dbReference type="PROSITE" id="PS00615">
    <property type="entry name" value="C_TYPE_LECTIN_1"/>
    <property type="match status" value="1"/>
</dbReference>
<keyword evidence="3 13" id="KW-0245">EGF-like domain</keyword>
<feature type="domain" description="Sushi" evidence="20">
    <location>
        <begin position="1654"/>
        <end position="1710"/>
    </location>
</feature>
<dbReference type="SUPFAM" id="SSF56436">
    <property type="entry name" value="C-type lectin-like"/>
    <property type="match status" value="1"/>
</dbReference>
<dbReference type="InterPro" id="IPR016186">
    <property type="entry name" value="C-type_lectin-like/link_sf"/>
</dbReference>
<evidence type="ECO:0000259" key="20">
    <source>
        <dbReference type="PROSITE" id="PS50923"/>
    </source>
</evidence>
<feature type="disulfide bond" evidence="15">
    <location>
        <begin position="1312"/>
        <end position="1339"/>
    </location>
</feature>
<feature type="disulfide bond" evidence="15">
    <location>
        <begin position="1452"/>
        <end position="1479"/>
    </location>
</feature>
<feature type="disulfide bond" evidence="15">
    <location>
        <begin position="384"/>
        <end position="411"/>
    </location>
</feature>
<feature type="domain" description="EGF-like" evidence="17">
    <location>
        <begin position="2619"/>
        <end position="2659"/>
    </location>
</feature>
<feature type="domain" description="Sushi" evidence="20">
    <location>
        <begin position="531"/>
        <end position="589"/>
    </location>
</feature>
<dbReference type="InterPro" id="IPR009030">
    <property type="entry name" value="Growth_fac_rcpt_cys_sf"/>
</dbReference>
<dbReference type="InterPro" id="IPR016187">
    <property type="entry name" value="CTDL_fold"/>
</dbReference>
<keyword evidence="12" id="KW-0325">Glycoprotein</keyword>
<keyword evidence="11 14" id="KW-1015">Disulfide bond</keyword>
<feature type="disulfide bond" evidence="15">
    <location>
        <begin position="1255"/>
        <end position="1282"/>
    </location>
</feature>
<dbReference type="RefSeq" id="XP_035658143.1">
    <property type="nucleotide sequence ID" value="XM_035802250.1"/>
</dbReference>
<dbReference type="Pfam" id="PF00084">
    <property type="entry name" value="Sushi"/>
    <property type="match status" value="31"/>
</dbReference>
<evidence type="ECO:0000256" key="9">
    <source>
        <dbReference type="ARBA" id="ARBA00022837"/>
    </source>
</evidence>
<feature type="disulfide bond" evidence="15">
    <location>
        <begin position="913"/>
        <end position="940"/>
    </location>
</feature>
<dbReference type="InterPro" id="IPR018056">
    <property type="entry name" value="Kringle_CS"/>
</dbReference>
<dbReference type="SUPFAM" id="SSF57196">
    <property type="entry name" value="EGF/Laminin"/>
    <property type="match status" value="3"/>
</dbReference>
<feature type="disulfide bond" evidence="15">
    <location>
        <begin position="2188"/>
        <end position="2215"/>
    </location>
</feature>
<dbReference type="PROSITE" id="PS50070">
    <property type="entry name" value="KRINGLE_2"/>
    <property type="match status" value="2"/>
</dbReference>
<feature type="disulfide bond" evidence="15">
    <location>
        <begin position="1082"/>
        <end position="1109"/>
    </location>
</feature>
<dbReference type="InterPro" id="IPR026823">
    <property type="entry name" value="cEGF"/>
</dbReference>
<evidence type="ECO:0000256" key="1">
    <source>
        <dbReference type="ARBA" id="ARBA00004613"/>
    </source>
</evidence>
<dbReference type="PRINTS" id="PR00018">
    <property type="entry name" value="KRINGLE"/>
</dbReference>
<dbReference type="Pfam" id="PF14670">
    <property type="entry name" value="FXa_inhibition"/>
    <property type="match status" value="4"/>
</dbReference>
<dbReference type="Pfam" id="PF22633">
    <property type="entry name" value="F5_F8_type_C_2"/>
    <property type="match status" value="1"/>
</dbReference>
<feature type="domain" description="C-type lectin" evidence="18">
    <location>
        <begin position="1"/>
        <end position="88"/>
    </location>
</feature>
<dbReference type="SUPFAM" id="SSF57440">
    <property type="entry name" value="Kringle-like"/>
    <property type="match status" value="2"/>
</dbReference>
<feature type="domain" description="Sushi" evidence="20">
    <location>
        <begin position="729"/>
        <end position="787"/>
    </location>
</feature>
<keyword evidence="2" id="KW-0964">Secreted</keyword>
<dbReference type="InterPro" id="IPR035976">
    <property type="entry name" value="Sushi/SCR/CCP_sf"/>
</dbReference>
<feature type="disulfide bond" evidence="15">
    <location>
        <begin position="2303"/>
        <end position="2330"/>
    </location>
</feature>
<feature type="disulfide bond" evidence="15">
    <location>
        <begin position="2131"/>
        <end position="2158"/>
    </location>
</feature>
<feature type="domain" description="Sushi" evidence="20">
    <location>
        <begin position="788"/>
        <end position="846"/>
    </location>
</feature>
<name>A0A9J7HF75_BRAFL</name>
<evidence type="ECO:0000256" key="5">
    <source>
        <dbReference type="ARBA" id="ARBA00022659"/>
    </source>
</evidence>
<dbReference type="Gene3D" id="2.40.20.10">
    <property type="entry name" value="Plasminogen Kringle 4"/>
    <property type="match status" value="2"/>
</dbReference>
<organism evidence="21 22">
    <name type="scientific">Branchiostoma floridae</name>
    <name type="common">Florida lancelet</name>
    <name type="synonym">Amphioxus</name>
    <dbReference type="NCBI Taxonomy" id="7739"/>
    <lineage>
        <taxon>Eukaryota</taxon>
        <taxon>Metazoa</taxon>
        <taxon>Chordata</taxon>
        <taxon>Cephalochordata</taxon>
        <taxon>Leptocardii</taxon>
        <taxon>Amphioxiformes</taxon>
        <taxon>Branchiostomatidae</taxon>
        <taxon>Branchiostoma</taxon>
    </lineage>
</organism>
<evidence type="ECO:0000313" key="22">
    <source>
        <dbReference type="RefSeq" id="XP_035658143.1"/>
    </source>
</evidence>
<dbReference type="InterPro" id="IPR018097">
    <property type="entry name" value="EGF_Ca-bd_CS"/>
</dbReference>
<feature type="disulfide bond" evidence="15">
    <location>
        <begin position="1141"/>
        <end position="1168"/>
    </location>
</feature>
<feature type="domain" description="Sushi" evidence="20">
    <location>
        <begin position="1112"/>
        <end position="1170"/>
    </location>
</feature>
<dbReference type="GO" id="GO:0005576">
    <property type="term" value="C:extracellular region"/>
    <property type="evidence" value="ECO:0007669"/>
    <property type="project" value="UniProtKB-SubCell"/>
</dbReference>
<dbReference type="InterPro" id="IPR006585">
    <property type="entry name" value="FTP1"/>
</dbReference>
<feature type="disulfide bond" evidence="15">
    <location>
        <begin position="970"/>
        <end position="997"/>
    </location>
</feature>
<dbReference type="SUPFAM" id="SSF57535">
    <property type="entry name" value="Complement control module/SCR domain"/>
    <property type="match status" value="31"/>
</dbReference>
<dbReference type="SUPFAM" id="SSF49785">
    <property type="entry name" value="Galactose-binding domain-like"/>
    <property type="match status" value="1"/>
</dbReference>
<dbReference type="SMART" id="SM00181">
    <property type="entry name" value="EGF"/>
    <property type="match status" value="12"/>
</dbReference>
<feature type="domain" description="Sushi" evidence="20">
    <location>
        <begin position="1596"/>
        <end position="1653"/>
    </location>
</feature>
<dbReference type="Pfam" id="PF12662">
    <property type="entry name" value="cEGF"/>
    <property type="match status" value="2"/>
</dbReference>
<feature type="domain" description="Sushi" evidence="20">
    <location>
        <begin position="1055"/>
        <end position="1111"/>
    </location>
</feature>
<evidence type="ECO:0000256" key="16">
    <source>
        <dbReference type="SAM" id="MobiDB-lite"/>
    </source>
</evidence>
<feature type="disulfide bond" evidence="15">
    <location>
        <begin position="123"/>
        <end position="150"/>
    </location>
</feature>
<evidence type="ECO:0000259" key="18">
    <source>
        <dbReference type="PROSITE" id="PS50041"/>
    </source>
</evidence>
<dbReference type="Pfam" id="PF00051">
    <property type="entry name" value="Kringle"/>
    <property type="match status" value="2"/>
</dbReference>
<feature type="domain" description="Sushi" evidence="20">
    <location>
        <begin position="2276"/>
        <end position="2332"/>
    </location>
</feature>
<proteinExistence type="predicted"/>
<feature type="disulfide bond" evidence="15">
    <location>
        <begin position="758"/>
        <end position="785"/>
    </location>
</feature>
<dbReference type="SMART" id="SM00607">
    <property type="entry name" value="FTP"/>
    <property type="match status" value="1"/>
</dbReference>
<feature type="region of interest" description="Disordered" evidence="16">
    <location>
        <begin position="2895"/>
        <end position="2918"/>
    </location>
</feature>
<evidence type="ECO:0000256" key="12">
    <source>
        <dbReference type="ARBA" id="ARBA00023180"/>
    </source>
</evidence>
<comment type="subcellular location">
    <subcellularLocation>
        <location evidence="1">Secreted</location>
    </subcellularLocation>
</comment>
<dbReference type="PROSITE" id="PS50923">
    <property type="entry name" value="SUSHI"/>
    <property type="match status" value="30"/>
</dbReference>
<feature type="domain" description="Sushi" evidence="20">
    <location>
        <begin position="1910"/>
        <end position="1966"/>
    </location>
</feature>
<keyword evidence="7" id="KW-0732">Signal</keyword>
<feature type="compositionally biased region" description="Low complexity" evidence="16">
    <location>
        <begin position="2902"/>
        <end position="2917"/>
    </location>
</feature>
<feature type="disulfide bond" evidence="15">
    <location>
        <begin position="1681"/>
        <end position="1708"/>
    </location>
</feature>
<feature type="domain" description="Sushi" evidence="20">
    <location>
        <begin position="356"/>
        <end position="413"/>
    </location>
</feature>
<feature type="disulfide bond" evidence="14">
    <location>
        <begin position="2074"/>
        <end position="2097"/>
    </location>
</feature>
<feature type="domain" description="Sushi" evidence="20">
    <location>
        <begin position="1539"/>
        <end position="1595"/>
    </location>
</feature>
<dbReference type="PROSITE" id="PS00010">
    <property type="entry name" value="ASX_HYDROXYL"/>
    <property type="match status" value="8"/>
</dbReference>
<feature type="disulfide bond" evidence="15">
    <location>
        <begin position="1994"/>
        <end position="2021"/>
    </location>
</feature>
<dbReference type="InterPro" id="IPR008979">
    <property type="entry name" value="Galactose-bd-like_sf"/>
</dbReference>
<dbReference type="InterPro" id="IPR018378">
    <property type="entry name" value="C-type_lectin_CS"/>
</dbReference>
<feature type="domain" description="EGF-like" evidence="17">
    <location>
        <begin position="2701"/>
        <end position="2741"/>
    </location>
</feature>
<dbReference type="InterPro" id="IPR000436">
    <property type="entry name" value="Sushi_SCR_CCP_dom"/>
</dbReference>
<evidence type="ECO:0000256" key="15">
    <source>
        <dbReference type="PROSITE-ProRule" id="PRU00302"/>
    </source>
</evidence>
<feature type="disulfide bond" evidence="15">
    <location>
        <begin position="1566"/>
        <end position="1593"/>
    </location>
</feature>
<dbReference type="FunFam" id="2.10.25.10:FF:000014">
    <property type="entry name" value="Latent-transforming growth factor beta-binding protein 3"/>
    <property type="match status" value="1"/>
</dbReference>
<dbReference type="FunFam" id="2.10.25.10:FF:000038">
    <property type="entry name" value="Fibrillin 2"/>
    <property type="match status" value="1"/>
</dbReference>
<feature type="disulfide bond" evidence="15">
    <location>
        <begin position="1369"/>
        <end position="1396"/>
    </location>
</feature>
<feature type="domain" description="Sushi" evidence="20">
    <location>
        <begin position="1342"/>
        <end position="1398"/>
    </location>
</feature>
<sequence>MPKDTETNNFLISLTQEDVWIGLRKTTLMDWYWSDGSKLDSSRFRAWAPDEPNGGRDINCARLSVSGTTSPNVWKDIPCDSTYGYICQKAVQCASLSTPYYGTKYPESDNNGYAIGDSVNFGCQSGHSLNGDSVRTCQSDGTWSGTQPTCDAVQCPTLSDPTNGAVSYSSRNYGDVASYSCNTGYNLNGDSTRTCQSSGSWSQTAPTCQEAGVNVALGKTAYQTSTYGGAAASRAVDGNTNTEWASGSCTHTVGDPGEDNPTWWVDLGQSYVIDRVVIFNRQDDCCWDRINPFNIHIGDSDQVSTNPQCGGDHQVDVNQPSIAVSCPGMQGRYVGVRLPGPYRVLTLCEVQIYPAIECPELTSPTNGDMSGSNVYGDAPVTFSCDTGYNLVGTSTLTCQADGTWDGTPPTCEAPKKWRDDARCGLSYPAEDGNPAECDPDSSIPCCSNAYWCGNTANHCDCSTCIDYRNTAVGCSSPESPTNGAVSGPGPYVYGDIVSFTCDTGYNLNVDTYLTCQSSGAWSGSAPTCEAVQCSVLNDPPNGVVTNSNLNVYGDTAIFTCNTGYNINGDSTLTCGADGIWSGISPTCEECQVGDGASYRGTASVTRTGKTCQRWDSRTPHIPKYTPANSPTSGLEENYCRNPDTDYDDTGVWCYTMDPSERWDYCDVPFCDAAQCPSLTLTNGDVSSSNVFGDVATFTCDTGYNLVGESTLTCKADGTWDGSQPTCEARQCPALTNPTGGYAIGSESYVYLAEVTFWCSLGYNLVGDTKLTCQADGTWSGNQPTCEAIQCTVPTIPANSVLDGPESLAYGDVITFVCDDGYVLTGDSTRTCQADGTWSGNPPTCGVVQCPLITAPAHASMSDGNSYQDVVTFTCHVGYYLVGAGNVRCQYPTGLLHGTMSGGNFYQDVVTFTCNIGHELQGAPTTTCQADFTWSNAVPTCPVIQCPRLEAPANGAMTGDNSYQDSVQFTCDSGYDLVGARSTTCQADRSWSVSVPTCVKCPLLTNPAHGSKSGSNFYQDVVQLSCDLGYELVGAATTTCQATATWSNSIPTCTRVQCPYLTAPTHGSMTGSNFYQDRTEFTCYAGYDLVGVRDVTCQADRTWSDVVPTCSPVQCPSLSPLANGDYTGGGTNTYGDVAHYQCDTGFHRLGSSVRACQADRTWSGCSPTCTAIKCPSLTSPLNGTLTGNNLYQDEVQFTCDAGYNLVGKIRITCKADGTWSGSVPTCLLVHCPLLRAPTDGTMTGSFSYQDVVKFTCNSGYNLVGSPTTECQADGTWTTIPPTCTAVQCKLPSAPANGDMTGSRSYRDDLRFTCDVGYHLVGASRIWCQADGTWSDNVPVCPVVKCPMLKAPADGTITGSNSYGDTVQFTCDSGCQRVGAATVTCQADGRWTDSVPICTASTGVQVPCPALTAPEDGTMTGHTYFFYSSASFREYLPQGQTSCNAFHEDVEFTCHEGYELVGATRITCLSDGTWSDNAPTCTVVQCPALTAPGDGTITGSNLQRDVVSFGCDTGYDLVGPPSVTCMTDGTWSDSAPDCTVVRCPPLEAPTHGTMIGSNSYQDVVEFTCDVGYNLVGAQSVMCQADARWSDIAPVCKVVQCPMLTPPLNGAMRGSSKTFESVVEFTCYPGYDLVGATSTTCGADGTWSENTPTCAIVQCPMPTAPEHGEMTGSNFYRDVQRFTCNTGYYLVGANDITCLSDTSWSDNVPICTVVMCPQLTPPLRGSMTGSNSYQDVQDFTCEIGYNLVGSAERVCQADGTWSGSFPTCTIAQCPELLSPADGTMRGCNSYQNVSQFTCNPGYALAAIPCPLFAVPDHGSMTGSIAYKEVVQFSCDTGYYLVGAESILCRVDGTWSGTAPTCASPSDGTVTEGNSYQTMLQFGCDSGYYLVGEASLTCQADGTWTSSAPTCAAVECPQLTAPVNGEMTGTNFYPAKVHFTCDSGYVLDGSPTLSCQADATWSGAVPSCRLVECPALTAPANGDKIGSNFYGDEVQFSCLEGYQIFGTSTTTCLKDGQWSKSAPLCTGDCQIGNGASYRGTVAVTRTGRTCQHWNSQTPHQHDRTSANYPSSGMEENYCRNPDGEPGVWCYTTDPGWRWELCDVPVCAGQCPNLVPPTNGGMSGDNLHGHAVTFFCNSGYDVQGAQSVSCQLDSTWTGSPPTCTVKHCPALTSPANGGKIGSNYYRDEVTFFCDTGYDLVGESSVTCLGDGTWSESVPVCTAIHCPSLSSIAHGFVIGSNAYRNVVTFHCLPGYDLEGDTDSLTCQADRTWSGPVPACVEVKCPAQAAPSNGAKIGGNSYNNVVTFMCVSGYHLVGSSSAMCQGDGTWTAPTPTCPDVDECATSNGGCEQICTNTDGSFHCSCQVGYSLSIDSLSCNDIVECASANGGCGHTCSNSIGTFQCSCNSGYVLNADNLGCDDVDECASANGGCGQTCTNSAGSYQCSCDTGYALNGDEHSCDDVDECSVANGGCDQSCVNTVASFHCQCGVGFLLNSDGFACDDIDECSITNGRCSQTCTNAVGSYDCSCYTGFILNSDLHTCSDVNECDTNNGGCNQNCVNIFGRYRCECGVGYHLNADGAGCDDVDECNSTNGGCDHNCTNAIGSFYCSCGNGYSLSNDGSACDDVDECADANGGCQQICTNLISSFSCSCNRGYYLDFNGADCHDINECWMENNGCEQICHNSRGSFSCACTAGYLENPNGFSCDDIDECSSENGGCDHTCINTAGSYRCSCADGYALTSDGHSCTDVDECIESWGICGHNAVCNNSIGFFECTCNHGFTMMPGGCRDIDECAASEYPCDQNAFCYNTMGSFACICAEGFIGSGKACKEVCTTTTPKTTTSLKTTTHTLKEETTFPIFPITSTQSSAVQSTSHWIKHTTTEGDVFQEIVDNGPTTKHEGFKLGGLGSTNTPTTTLSSTTASTKAKETVETTTADVDKSKDALRRMSALVRDGVTPGDLMGYLSAQGEQENCDDEAETDQCEKMKLPKALEMVYNMSSVIEDAEQVEVLATATDLLLKSSNRLDLDEQVTGGYIVEKLTKCLRTFSDKGVRFKDLSPAATAIVDTVSTLVDDDVQGMEVPKDESHLLPPRKRKTYKEKLEKERLEKQGEQWKLKKESVSTLMGQVDNIANALMSSTEVPESPSTIGTKTMQLVLDKESKSELGEETLSLPAGKVDFPTDDALLPFTSSSSSDVGWKITGFNDNPYIWDRSAGDIKSSVVDVTLGDANGNEIPVNVSVFLV</sequence>
<feature type="domain" description="Sushi" evidence="20">
    <location>
        <begin position="1228"/>
        <end position="1284"/>
    </location>
</feature>
<dbReference type="FunFam" id="2.10.70.10:FF:000064">
    <property type="entry name" value="Fibulin 7"/>
    <property type="match status" value="1"/>
</dbReference>
<dbReference type="InterPro" id="IPR001881">
    <property type="entry name" value="EGF-like_Ca-bd_dom"/>
</dbReference>
<dbReference type="FunFam" id="2.40.20.10:FF:000025">
    <property type="entry name" value="Plasminogen"/>
    <property type="match status" value="1"/>
</dbReference>
<dbReference type="Proteomes" id="UP000001554">
    <property type="component" value="Chromosome 16"/>
</dbReference>
<keyword evidence="21" id="KW-1185">Reference proteome</keyword>
<dbReference type="PROSITE" id="PS00021">
    <property type="entry name" value="KRINGLE_1"/>
    <property type="match status" value="1"/>
</dbReference>
<evidence type="ECO:0000313" key="21">
    <source>
        <dbReference type="Proteomes" id="UP000001554"/>
    </source>
</evidence>
<dbReference type="InterPro" id="IPR049883">
    <property type="entry name" value="NOTCH1_EGF-like"/>
</dbReference>
<evidence type="ECO:0000256" key="11">
    <source>
        <dbReference type="ARBA" id="ARBA00023157"/>
    </source>
</evidence>
<feature type="disulfide bond" evidence="14">
    <location>
        <begin position="2046"/>
        <end position="2085"/>
    </location>
</feature>
<feature type="domain" description="EGF-like" evidence="17">
    <location>
        <begin position="2742"/>
        <end position="2782"/>
    </location>
</feature>
<dbReference type="CDD" id="cd00033">
    <property type="entry name" value="CCP"/>
    <property type="match status" value="32"/>
</dbReference>
<feature type="disulfide bond" evidence="15">
    <location>
        <begin position="1937"/>
        <end position="1964"/>
    </location>
</feature>
<feature type="domain" description="Sushi" evidence="20">
    <location>
        <begin position="1967"/>
        <end position="2023"/>
    </location>
</feature>
<evidence type="ECO:0000256" key="14">
    <source>
        <dbReference type="PROSITE-ProRule" id="PRU00121"/>
    </source>
</evidence>
<dbReference type="KEGG" id="bfo:118403519"/>
<keyword evidence="4 14" id="KW-0420">Kringle</keyword>
<dbReference type="Gene3D" id="2.10.25.10">
    <property type="entry name" value="Laminin"/>
    <property type="match status" value="12"/>
</dbReference>
<dbReference type="CDD" id="cd00037">
    <property type="entry name" value="CLECT"/>
    <property type="match status" value="1"/>
</dbReference>
<dbReference type="CDD" id="cd10909">
    <property type="entry name" value="ChtBD1_GH18_2"/>
    <property type="match status" value="1"/>
</dbReference>
<dbReference type="InterPro" id="IPR000152">
    <property type="entry name" value="EGF-type_Asp/Asn_hydroxyl_site"/>
</dbReference>
<dbReference type="CDD" id="cd00108">
    <property type="entry name" value="KR"/>
    <property type="match status" value="2"/>
</dbReference>
<feature type="domain" description="Sushi" evidence="20">
    <location>
        <begin position="673"/>
        <end position="728"/>
    </location>
</feature>
<feature type="domain" description="Sushi" evidence="20">
    <location>
        <begin position="2218"/>
        <end position="2275"/>
    </location>
</feature>
<feature type="domain" description="Sushi" evidence="20">
    <location>
        <begin position="1001"/>
        <end position="1054"/>
    </location>
</feature>
<dbReference type="GO" id="GO:0005509">
    <property type="term" value="F:calcium ion binding"/>
    <property type="evidence" value="ECO:0007669"/>
    <property type="project" value="InterPro"/>
</dbReference>
<dbReference type="Gene3D" id="2.60.120.260">
    <property type="entry name" value="Galactose-binding domain-like"/>
    <property type="match status" value="1"/>
</dbReference>
<dbReference type="Gene3D" id="2.10.70.10">
    <property type="entry name" value="Complement Module, domain 1"/>
    <property type="match status" value="32"/>
</dbReference>
<protein>
    <submittedName>
        <fullName evidence="22">Sushi, von Willebrand factor type A, EGF and pentraxin domain-containing protein 1-like</fullName>
    </submittedName>
</protein>
<evidence type="ECO:0000256" key="7">
    <source>
        <dbReference type="ARBA" id="ARBA00022729"/>
    </source>
</evidence>
<accession>A0A9J7HF75</accession>
<dbReference type="GO" id="GO:0007155">
    <property type="term" value="P:cell adhesion"/>
    <property type="evidence" value="ECO:0007669"/>
    <property type="project" value="UniProtKB-KW"/>
</dbReference>
<dbReference type="PANTHER" id="PTHR45656:SF4">
    <property type="entry name" value="PROTEIN CBR-CLEC-78"/>
    <property type="match status" value="1"/>
</dbReference>
<dbReference type="PROSITE" id="PS01187">
    <property type="entry name" value="EGF_CA"/>
    <property type="match status" value="3"/>
</dbReference>
<feature type="domain" description="Sushi" evidence="20">
    <location>
        <begin position="1711"/>
        <end position="1767"/>
    </location>
</feature>
<keyword evidence="5 15" id="KW-0768">Sushi</keyword>
<dbReference type="Pfam" id="PF07645">
    <property type="entry name" value="EGF_CA"/>
    <property type="match status" value="5"/>
</dbReference>
<evidence type="ECO:0000259" key="19">
    <source>
        <dbReference type="PROSITE" id="PS50070"/>
    </source>
</evidence>
<evidence type="ECO:0000256" key="10">
    <source>
        <dbReference type="ARBA" id="ARBA00022889"/>
    </source>
</evidence>
<feature type="disulfide bond" evidence="15">
    <location>
        <begin position="699"/>
        <end position="726"/>
    </location>
</feature>
<reference evidence="22" key="2">
    <citation type="submission" date="2025-08" db="UniProtKB">
        <authorList>
            <consortium name="RefSeq"/>
        </authorList>
    </citation>
    <scope>IDENTIFICATION</scope>
    <source>
        <strain evidence="22">S238N-H82</strain>
        <tissue evidence="22">Testes</tissue>
    </source>
</reference>
<dbReference type="PANTHER" id="PTHR45656">
    <property type="entry name" value="PROTEIN CBR-CLEC-78"/>
    <property type="match status" value="1"/>
</dbReference>
<evidence type="ECO:0000256" key="6">
    <source>
        <dbReference type="ARBA" id="ARBA00022723"/>
    </source>
</evidence>
<dbReference type="OrthoDB" id="406096at2759"/>
<dbReference type="InterPro" id="IPR000742">
    <property type="entry name" value="EGF"/>
</dbReference>
<dbReference type="InterPro" id="IPR051277">
    <property type="entry name" value="SEZ6_CSMD_C4BPB_Regulators"/>
</dbReference>
<evidence type="ECO:0000256" key="8">
    <source>
        <dbReference type="ARBA" id="ARBA00022737"/>
    </source>
</evidence>
<dbReference type="FunFam" id="2.60.120.260:FF:000105">
    <property type="entry name" value="Sushi, von Willebrand factor type A, EGF and pentraxin domain-containing protein 1"/>
    <property type="match status" value="1"/>
</dbReference>
<dbReference type="InterPro" id="IPR013806">
    <property type="entry name" value="Kringle-like"/>
</dbReference>
<dbReference type="PROSITE" id="PS50041">
    <property type="entry name" value="C_TYPE_LECTIN_2"/>
    <property type="match status" value="1"/>
</dbReference>
<dbReference type="CDD" id="cd00054">
    <property type="entry name" value="EGF_CA"/>
    <property type="match status" value="4"/>
</dbReference>
<feature type="domain" description="Kringle" evidence="19">
    <location>
        <begin position="2024"/>
        <end position="2102"/>
    </location>
</feature>
<feature type="domain" description="Sushi" evidence="20">
    <location>
        <begin position="1856"/>
        <end position="1909"/>
    </location>
</feature>
<feature type="disulfide bond" evidence="15">
    <location>
        <begin position="560"/>
        <end position="587"/>
    </location>
</feature>
<dbReference type="SMART" id="SM00032">
    <property type="entry name" value="CCP"/>
    <property type="match status" value="31"/>
</dbReference>
<feature type="domain" description="Sushi" evidence="20">
    <location>
        <begin position="886"/>
        <end position="942"/>
    </location>
</feature>
<keyword evidence="8" id="KW-0677">Repeat</keyword>
<evidence type="ECO:0000256" key="3">
    <source>
        <dbReference type="ARBA" id="ARBA00022536"/>
    </source>
</evidence>
<feature type="disulfide bond" evidence="15">
    <location>
        <begin position="501"/>
        <end position="528"/>
    </location>
</feature>
<feature type="disulfide bond" evidence="15">
    <location>
        <begin position="1624"/>
        <end position="1651"/>
    </location>
</feature>
<feature type="domain" description="Sushi" evidence="20">
    <location>
        <begin position="91"/>
        <end position="152"/>
    </location>
</feature>
<feature type="disulfide bond" evidence="15">
    <location>
        <begin position="1738"/>
        <end position="1765"/>
    </location>
</feature>
<gene>
    <name evidence="22" type="primary">LOC118403519</name>
</gene>
<feature type="domain" description="Sushi" evidence="20">
    <location>
        <begin position="1404"/>
        <end position="1481"/>
    </location>
</feature>
<feature type="disulfide bond" evidence="15">
    <location>
        <begin position="1880"/>
        <end position="1907"/>
    </location>
</feature>
<feature type="disulfide bond" evidence="15">
    <location>
        <begin position="1198"/>
        <end position="1225"/>
    </location>
</feature>
<dbReference type="GeneID" id="118403519"/>
<evidence type="ECO:0000259" key="17">
    <source>
        <dbReference type="PROSITE" id="PS50026"/>
    </source>
</evidence>
<feature type="domain" description="Kringle" evidence="19">
    <location>
        <begin position="589"/>
        <end position="670"/>
    </location>
</feature>
<keyword evidence="6" id="KW-0479">Metal-binding</keyword>
<feature type="disulfide bond" evidence="15">
    <location>
        <begin position="1509"/>
        <end position="1536"/>
    </location>
</feature>
<evidence type="ECO:0000256" key="2">
    <source>
        <dbReference type="ARBA" id="ARBA00022525"/>
    </source>
</evidence>
<feature type="disulfide bond" evidence="14">
    <location>
        <begin position="2025"/>
        <end position="2102"/>
    </location>
</feature>
<keyword evidence="9" id="KW-0106">Calcium</keyword>
<dbReference type="SMART" id="SM00179">
    <property type="entry name" value="EGF_CA"/>
    <property type="match status" value="12"/>
</dbReference>
<dbReference type="SMART" id="SM00130">
    <property type="entry name" value="KR"/>
    <property type="match status" value="2"/>
</dbReference>
<dbReference type="OMA" id="RDINCAR"/>
<keyword evidence="10" id="KW-0130">Cell adhesion</keyword>
<dbReference type="InterPro" id="IPR000001">
    <property type="entry name" value="Kringle"/>
</dbReference>
<dbReference type="FunFam" id="2.10.25.10:FF:000240">
    <property type="entry name" value="Vitamin K-dependent protein S"/>
    <property type="match status" value="8"/>
</dbReference>
<feature type="disulfide bond" evidence="15">
    <location>
        <begin position="181"/>
        <end position="208"/>
    </location>
</feature>